<evidence type="ECO:0000256" key="2">
    <source>
        <dbReference type="ARBA" id="ARBA00022833"/>
    </source>
</evidence>
<comment type="caution">
    <text evidence="9">The sequence shown here is derived from an EMBL/GenBank/DDBJ whole genome shotgun (WGS) entry which is preliminary data.</text>
</comment>
<keyword evidence="1" id="KW-0479">Metal-binding</keyword>
<dbReference type="CDD" id="cd12148">
    <property type="entry name" value="fungal_TF_MHR"/>
    <property type="match status" value="1"/>
</dbReference>
<evidence type="ECO:0000259" key="8">
    <source>
        <dbReference type="SMART" id="SM00906"/>
    </source>
</evidence>
<evidence type="ECO:0000256" key="3">
    <source>
        <dbReference type="ARBA" id="ARBA00023015"/>
    </source>
</evidence>
<evidence type="ECO:0000313" key="10">
    <source>
        <dbReference type="Proteomes" id="UP000191672"/>
    </source>
</evidence>
<dbReference type="GO" id="GO:0008270">
    <property type="term" value="F:zinc ion binding"/>
    <property type="evidence" value="ECO:0007669"/>
    <property type="project" value="InterPro"/>
</dbReference>
<accession>A0A1V6PWE3</accession>
<dbReference type="AlphaFoldDB" id="A0A1V6PWE3"/>
<evidence type="ECO:0000313" key="9">
    <source>
        <dbReference type="EMBL" id="OQD81265.1"/>
    </source>
</evidence>
<keyword evidence="3" id="KW-0805">Transcription regulation</keyword>
<dbReference type="InterPro" id="IPR007219">
    <property type="entry name" value="XnlR_reg_dom"/>
</dbReference>
<keyword evidence="10" id="KW-1185">Reference proteome</keyword>
<gene>
    <name evidence="9" type="ORF">PENANT_c028G08520</name>
</gene>
<evidence type="ECO:0000256" key="4">
    <source>
        <dbReference type="ARBA" id="ARBA00023125"/>
    </source>
</evidence>
<dbReference type="PANTHER" id="PTHR31944:SF129">
    <property type="entry name" value="ASPYRIDONES CLUSTER REGULATOR APDR-RELATED"/>
    <property type="match status" value="1"/>
</dbReference>
<feature type="compositionally biased region" description="Polar residues" evidence="7">
    <location>
        <begin position="455"/>
        <end position="467"/>
    </location>
</feature>
<keyword evidence="2" id="KW-0862">Zinc</keyword>
<feature type="domain" description="Xylanolytic transcriptional activator regulatory" evidence="8">
    <location>
        <begin position="376"/>
        <end position="450"/>
    </location>
</feature>
<organism evidence="9 10">
    <name type="scientific">Penicillium antarcticum</name>
    <dbReference type="NCBI Taxonomy" id="416450"/>
    <lineage>
        <taxon>Eukaryota</taxon>
        <taxon>Fungi</taxon>
        <taxon>Dikarya</taxon>
        <taxon>Ascomycota</taxon>
        <taxon>Pezizomycotina</taxon>
        <taxon>Eurotiomycetes</taxon>
        <taxon>Eurotiomycetidae</taxon>
        <taxon>Eurotiales</taxon>
        <taxon>Aspergillaceae</taxon>
        <taxon>Penicillium</taxon>
    </lineage>
</organism>
<protein>
    <recommendedName>
        <fullName evidence="8">Xylanolytic transcriptional activator regulatory domain-containing protein</fullName>
    </recommendedName>
</protein>
<dbReference type="EMBL" id="MDYN01000028">
    <property type="protein sequence ID" value="OQD81265.1"/>
    <property type="molecule type" value="Genomic_DNA"/>
</dbReference>
<evidence type="ECO:0000256" key="1">
    <source>
        <dbReference type="ARBA" id="ARBA00022723"/>
    </source>
</evidence>
<dbReference type="GO" id="GO:0006351">
    <property type="term" value="P:DNA-templated transcription"/>
    <property type="evidence" value="ECO:0007669"/>
    <property type="project" value="InterPro"/>
</dbReference>
<dbReference type="GO" id="GO:0000978">
    <property type="term" value="F:RNA polymerase II cis-regulatory region sequence-specific DNA binding"/>
    <property type="evidence" value="ECO:0007669"/>
    <property type="project" value="TreeGrafter"/>
</dbReference>
<dbReference type="Proteomes" id="UP000191672">
    <property type="component" value="Unassembled WGS sequence"/>
</dbReference>
<dbReference type="InterPro" id="IPR051430">
    <property type="entry name" value="Fungal_TF_Env_Response"/>
</dbReference>
<dbReference type="GO" id="GO:0001228">
    <property type="term" value="F:DNA-binding transcription activator activity, RNA polymerase II-specific"/>
    <property type="evidence" value="ECO:0007669"/>
    <property type="project" value="TreeGrafter"/>
</dbReference>
<keyword evidence="6" id="KW-0539">Nucleus</keyword>
<feature type="region of interest" description="Disordered" evidence="7">
    <location>
        <begin position="444"/>
        <end position="467"/>
    </location>
</feature>
<dbReference type="Pfam" id="PF04082">
    <property type="entry name" value="Fungal_trans"/>
    <property type="match status" value="1"/>
</dbReference>
<name>A0A1V6PWE3_9EURO</name>
<evidence type="ECO:0000256" key="6">
    <source>
        <dbReference type="ARBA" id="ARBA00023242"/>
    </source>
</evidence>
<keyword evidence="4" id="KW-0238">DNA-binding</keyword>
<proteinExistence type="predicted"/>
<keyword evidence="5" id="KW-0804">Transcription</keyword>
<reference evidence="10" key="1">
    <citation type="journal article" date="2017" name="Nat. Microbiol.">
        <title>Global analysis of biosynthetic gene clusters reveals vast potential of secondary metabolite production in Penicillium species.</title>
        <authorList>
            <person name="Nielsen J.C."/>
            <person name="Grijseels S."/>
            <person name="Prigent S."/>
            <person name="Ji B."/>
            <person name="Dainat J."/>
            <person name="Nielsen K.F."/>
            <person name="Frisvad J.C."/>
            <person name="Workman M."/>
            <person name="Nielsen J."/>
        </authorList>
    </citation>
    <scope>NUCLEOTIDE SEQUENCE [LARGE SCALE GENOMIC DNA]</scope>
    <source>
        <strain evidence="10">IBT 31811</strain>
    </source>
</reference>
<dbReference type="PANTHER" id="PTHR31944">
    <property type="entry name" value="HEME-RESPONSIVE ZINC FINGER TRANSCRIPTION FACTOR HAP1"/>
    <property type="match status" value="1"/>
</dbReference>
<dbReference type="SMART" id="SM00906">
    <property type="entry name" value="Fungal_trans"/>
    <property type="match status" value="1"/>
</dbReference>
<sequence>MRQVYAKGLARTEAEPDGELASLSHDEVLALGESLISGICRNSATDNSKTPNLEKTTQFTAFSLHGSKKRKYAVKSAQAPAPSLIVRAMSSAKGKAVLDARSQGAALEYEPVIRTSGSRDTPGLVENSTADAARLAELERSVSMLQNRVNELEKDRPVSTGIPPDSAERSQTLIPPLAPHLKSSKHEAKLFGPTHWAHVFQEFHHLRSVRGTAIHEGVPRNEISKSLKETRTLRWNVKNWQKPHLLDPTPNLLGDLPAREVCDELVQSYLRTIELIYRVLHIPTFKQEYKAFWVDPQSTSTGFLMELLLIISIGAIFYFKPGPANDLRLPIRRWLHAAQWWLTGPTARESATIQGLQVHCLLLLCRQAYAIDKWGNWNSAGSLLRLAISQGLHRDPHNFSRLSAFDAEMRRRIWATILELNVQLSVDAAMPPLFSVDDYDTKPPSNLDDEDFDATSETLPTPKSKGQYTDSSIQITLQQSFSTRLCIARNINECNREQSYEEALALGAELIAASKEIATLFHSYLAQATKRTSEPTLFHHRLLDTIIHRLLLNLYRPFAVKALNDPRFYLSRKLSLSSALAMTSHGESNTSLASNLQQSNQDFFRLCLSGAGLFKGYLSPDVIMVIGLELITQIDEETTSQPAVSSVTTPSTINKMAQAARAPLLEALERISDHLYQSIAAGIPSLKRYGLLRGMIAQITAANRDEQSIHAEIRHSIMDSLETSRVLLQAYISSEINRSDADGPALPTGGMDIWTPDSCLVSSLSSDFMPSYPNAPRSLNNQARIPRISAVLRTFGVSDNEDQASKSSQMVYFLPMAISKSGIFNTPS</sequence>
<evidence type="ECO:0000256" key="5">
    <source>
        <dbReference type="ARBA" id="ARBA00023163"/>
    </source>
</evidence>
<dbReference type="GO" id="GO:0005634">
    <property type="term" value="C:nucleus"/>
    <property type="evidence" value="ECO:0007669"/>
    <property type="project" value="TreeGrafter"/>
</dbReference>
<evidence type="ECO:0000256" key="7">
    <source>
        <dbReference type="SAM" id="MobiDB-lite"/>
    </source>
</evidence>